<evidence type="ECO:0000256" key="1">
    <source>
        <dbReference type="SAM" id="SignalP"/>
    </source>
</evidence>
<reference evidence="2 3" key="1">
    <citation type="journal article" date="2021" name="Nat. Commun.">
        <title>Genetic determinants of endophytism in the Arabidopsis root mycobiome.</title>
        <authorList>
            <person name="Mesny F."/>
            <person name="Miyauchi S."/>
            <person name="Thiergart T."/>
            <person name="Pickel B."/>
            <person name="Atanasova L."/>
            <person name="Karlsson M."/>
            <person name="Huettel B."/>
            <person name="Barry K.W."/>
            <person name="Haridas S."/>
            <person name="Chen C."/>
            <person name="Bauer D."/>
            <person name="Andreopoulos W."/>
            <person name="Pangilinan J."/>
            <person name="LaButti K."/>
            <person name="Riley R."/>
            <person name="Lipzen A."/>
            <person name="Clum A."/>
            <person name="Drula E."/>
            <person name="Henrissat B."/>
            <person name="Kohler A."/>
            <person name="Grigoriev I.V."/>
            <person name="Martin F.M."/>
            <person name="Hacquard S."/>
        </authorList>
    </citation>
    <scope>NUCLEOTIDE SEQUENCE [LARGE SCALE GENOMIC DNA]</scope>
    <source>
        <strain evidence="2 3">MPI-CAGE-CH-0241</strain>
    </source>
</reference>
<dbReference type="Proteomes" id="UP000777438">
    <property type="component" value="Unassembled WGS sequence"/>
</dbReference>
<evidence type="ECO:0000313" key="2">
    <source>
        <dbReference type="EMBL" id="KAH6897364.1"/>
    </source>
</evidence>
<organism evidence="2 3">
    <name type="scientific">Thelonectria olida</name>
    <dbReference type="NCBI Taxonomy" id="1576542"/>
    <lineage>
        <taxon>Eukaryota</taxon>
        <taxon>Fungi</taxon>
        <taxon>Dikarya</taxon>
        <taxon>Ascomycota</taxon>
        <taxon>Pezizomycotina</taxon>
        <taxon>Sordariomycetes</taxon>
        <taxon>Hypocreomycetidae</taxon>
        <taxon>Hypocreales</taxon>
        <taxon>Nectriaceae</taxon>
        <taxon>Thelonectria</taxon>
    </lineage>
</organism>
<comment type="caution">
    <text evidence="2">The sequence shown here is derived from an EMBL/GenBank/DDBJ whole genome shotgun (WGS) entry which is preliminary data.</text>
</comment>
<evidence type="ECO:0000313" key="3">
    <source>
        <dbReference type="Proteomes" id="UP000777438"/>
    </source>
</evidence>
<dbReference type="EMBL" id="JAGPYM010000003">
    <property type="protein sequence ID" value="KAH6897364.1"/>
    <property type="molecule type" value="Genomic_DNA"/>
</dbReference>
<dbReference type="OrthoDB" id="3799394at2759"/>
<keyword evidence="1" id="KW-0732">Signal</keyword>
<protein>
    <submittedName>
        <fullName evidence="2">Uncharacterized protein</fullName>
    </submittedName>
</protein>
<name>A0A9P8WIA1_9HYPO</name>
<dbReference type="AlphaFoldDB" id="A0A9P8WIA1"/>
<gene>
    <name evidence="2" type="ORF">B0T10DRAFT_602693</name>
</gene>
<feature type="signal peptide" evidence="1">
    <location>
        <begin position="1"/>
        <end position="16"/>
    </location>
</feature>
<keyword evidence="3" id="KW-1185">Reference proteome</keyword>
<feature type="chain" id="PRO_5040481692" evidence="1">
    <location>
        <begin position="17"/>
        <end position="139"/>
    </location>
</feature>
<sequence>MYSLAVLSVLAALSTAQQLNYADPTIPCGGDNPPCPADTYCVPDAADCAGDCLGVCVFRNTYQHCGGFTVEPNLCDSDDHHCVDDPRNPESCGMACDAPGICVDPNLKKCQCNKDCPEGLWCYAWDKGCTGKNCKKVCL</sequence>
<accession>A0A9P8WIA1</accession>
<proteinExistence type="predicted"/>